<dbReference type="SMART" id="SM01190">
    <property type="entry name" value="EMP24_GP25L"/>
    <property type="match status" value="1"/>
</dbReference>
<feature type="signal peptide" evidence="14">
    <location>
        <begin position="1"/>
        <end position="26"/>
    </location>
</feature>
<dbReference type="PROSITE" id="PS50866">
    <property type="entry name" value="GOLD"/>
    <property type="match status" value="1"/>
</dbReference>
<keyword evidence="10" id="KW-0560">Oxidoreductase</keyword>
<evidence type="ECO:0000256" key="10">
    <source>
        <dbReference type="ARBA" id="ARBA00023002"/>
    </source>
</evidence>
<dbReference type="NCBIfam" id="NF006156">
    <property type="entry name" value="PRK08299.1"/>
    <property type="match status" value="1"/>
</dbReference>
<proteinExistence type="inferred from homology"/>
<name>A0ABS2XVC5_POLSP</name>
<evidence type="ECO:0000313" key="17">
    <source>
        <dbReference type="Proteomes" id="UP001166093"/>
    </source>
</evidence>
<dbReference type="InterPro" id="IPR019818">
    <property type="entry name" value="IsoCit/isopropylmalate_DH_CS"/>
</dbReference>
<feature type="domain" description="GOLD" evidence="15">
    <location>
        <begin position="38"/>
        <end position="120"/>
    </location>
</feature>
<dbReference type="SMART" id="SM01329">
    <property type="entry name" value="Iso_dh"/>
    <property type="match status" value="1"/>
</dbReference>
<dbReference type="InterPro" id="IPR004790">
    <property type="entry name" value="Isocitrate_DH_NADP"/>
</dbReference>
<dbReference type="EC" id="1.1.1.42" evidence="4"/>
<evidence type="ECO:0000256" key="8">
    <source>
        <dbReference type="ARBA" id="ARBA00022842"/>
    </source>
</evidence>
<evidence type="ECO:0000256" key="12">
    <source>
        <dbReference type="ARBA" id="ARBA00029990"/>
    </source>
</evidence>
<keyword evidence="6" id="KW-0816">Tricarboxylic acid cycle</keyword>
<evidence type="ECO:0000259" key="15">
    <source>
        <dbReference type="PROSITE" id="PS50866"/>
    </source>
</evidence>
<comment type="similarity">
    <text evidence="3">Belongs to the isocitrate and isopropylmalate dehydrogenases family.</text>
</comment>
<keyword evidence="7" id="KW-0479">Metal-binding</keyword>
<feature type="non-terminal residue" evidence="16">
    <location>
        <position position="621"/>
    </location>
</feature>
<dbReference type="InterPro" id="IPR024084">
    <property type="entry name" value="IsoPropMal-DH-like_dom"/>
</dbReference>
<evidence type="ECO:0000256" key="5">
    <source>
        <dbReference type="ARBA" id="ARBA00022435"/>
    </source>
</evidence>
<dbReference type="Pfam" id="PF00180">
    <property type="entry name" value="Iso_dh"/>
    <property type="match status" value="1"/>
</dbReference>
<dbReference type="Proteomes" id="UP001166093">
    <property type="component" value="Unassembled WGS sequence"/>
</dbReference>
<keyword evidence="8" id="KW-0460">Magnesium</keyword>
<evidence type="ECO:0000313" key="16">
    <source>
        <dbReference type="EMBL" id="MBN3277867.1"/>
    </source>
</evidence>
<accession>A0ABS2XVC5</accession>
<evidence type="ECO:0000256" key="6">
    <source>
        <dbReference type="ARBA" id="ARBA00022532"/>
    </source>
</evidence>
<dbReference type="InterPro" id="IPR009038">
    <property type="entry name" value="GOLD_dom"/>
</dbReference>
<evidence type="ECO:0000256" key="7">
    <source>
        <dbReference type="ARBA" id="ARBA00022723"/>
    </source>
</evidence>
<keyword evidence="11" id="KW-0464">Manganese</keyword>
<dbReference type="Pfam" id="PF01105">
    <property type="entry name" value="EMP24_GP25L"/>
    <property type="match status" value="1"/>
</dbReference>
<dbReference type="EMBL" id="JAAWVQ010074684">
    <property type="protein sequence ID" value="MBN3277867.1"/>
    <property type="molecule type" value="Genomic_DNA"/>
</dbReference>
<organism evidence="16 17">
    <name type="scientific">Polyodon spathula</name>
    <name type="common">North American paddlefish</name>
    <name type="synonym">Squalus spathula</name>
    <dbReference type="NCBI Taxonomy" id="7913"/>
    <lineage>
        <taxon>Eukaryota</taxon>
        <taxon>Metazoa</taxon>
        <taxon>Chordata</taxon>
        <taxon>Craniata</taxon>
        <taxon>Vertebrata</taxon>
        <taxon>Euteleostomi</taxon>
        <taxon>Actinopterygii</taxon>
        <taxon>Chondrostei</taxon>
        <taxon>Acipenseriformes</taxon>
        <taxon>Polyodontidae</taxon>
        <taxon>Polyodon</taxon>
    </lineage>
</organism>
<dbReference type="PANTHER" id="PTHR11822:SF21">
    <property type="entry name" value="ISOCITRATE DEHYDROGENASE [NADP], MITOCHONDRIAL"/>
    <property type="match status" value="1"/>
</dbReference>
<dbReference type="PANTHER" id="PTHR11822">
    <property type="entry name" value="NADP-SPECIFIC ISOCITRATE DEHYDROGENASE"/>
    <property type="match status" value="1"/>
</dbReference>
<comment type="cofactor">
    <cofactor evidence="2">
        <name>Mg(2+)</name>
        <dbReference type="ChEBI" id="CHEBI:18420"/>
    </cofactor>
</comment>
<dbReference type="Gene3D" id="2.60.120.680">
    <property type="entry name" value="GOLD domain"/>
    <property type="match status" value="1"/>
</dbReference>
<evidence type="ECO:0000256" key="14">
    <source>
        <dbReference type="SAM" id="SignalP"/>
    </source>
</evidence>
<keyword evidence="17" id="KW-1185">Reference proteome</keyword>
<dbReference type="SUPFAM" id="SSF53659">
    <property type="entry name" value="Isocitrate/Isopropylmalate dehydrogenase-like"/>
    <property type="match status" value="1"/>
</dbReference>
<comment type="cofactor">
    <cofactor evidence="1">
        <name>Mn(2+)</name>
        <dbReference type="ChEBI" id="CHEBI:29035"/>
    </cofactor>
</comment>
<reference evidence="16" key="1">
    <citation type="journal article" date="2021" name="Cell">
        <title>Tracing the genetic footprints of vertebrate landing in non-teleost ray-finned fishes.</title>
        <authorList>
            <person name="Bi X."/>
            <person name="Wang K."/>
            <person name="Yang L."/>
            <person name="Pan H."/>
            <person name="Jiang H."/>
            <person name="Wei Q."/>
            <person name="Fang M."/>
            <person name="Yu H."/>
            <person name="Zhu C."/>
            <person name="Cai Y."/>
            <person name="He Y."/>
            <person name="Gan X."/>
            <person name="Zeng H."/>
            <person name="Yu D."/>
            <person name="Zhu Y."/>
            <person name="Jiang H."/>
            <person name="Qiu Q."/>
            <person name="Yang H."/>
            <person name="Zhang Y.E."/>
            <person name="Wang W."/>
            <person name="Zhu M."/>
            <person name="He S."/>
            <person name="Zhang G."/>
        </authorList>
    </citation>
    <scope>NUCLEOTIDE SEQUENCE</scope>
    <source>
        <strain evidence="16">Pddl_001</strain>
    </source>
</reference>
<dbReference type="PROSITE" id="PS00470">
    <property type="entry name" value="IDH_IMDH"/>
    <property type="match status" value="1"/>
</dbReference>
<keyword evidence="9" id="KW-0521">NADP</keyword>
<evidence type="ECO:0000256" key="9">
    <source>
        <dbReference type="ARBA" id="ARBA00022857"/>
    </source>
</evidence>
<dbReference type="SUPFAM" id="SSF101576">
    <property type="entry name" value="Supernatant protein factor (SPF), C-terminal domain"/>
    <property type="match status" value="1"/>
</dbReference>
<evidence type="ECO:0000256" key="2">
    <source>
        <dbReference type="ARBA" id="ARBA00001946"/>
    </source>
</evidence>
<comment type="caution">
    <text evidence="16">The sequence shown here is derived from an EMBL/GenBank/DDBJ whole genome shotgun (WGS) entry which is preliminary data.</text>
</comment>
<evidence type="ECO:0000256" key="11">
    <source>
        <dbReference type="ARBA" id="ARBA00023211"/>
    </source>
</evidence>
<dbReference type="NCBIfam" id="TIGR00127">
    <property type="entry name" value="nadp_idh_euk"/>
    <property type="match status" value="1"/>
</dbReference>
<dbReference type="Gene3D" id="3.40.718.10">
    <property type="entry name" value="Isopropylmalate Dehydrogenase"/>
    <property type="match status" value="1"/>
</dbReference>
<dbReference type="InterPro" id="IPR036598">
    <property type="entry name" value="GOLD_dom_sf"/>
</dbReference>
<protein>
    <recommendedName>
        <fullName evidence="4">isocitrate dehydrogenase (NADP(+))</fullName>
        <ecNumber evidence="4">1.1.1.42</ecNumber>
    </recommendedName>
    <alternativeName>
        <fullName evidence="12">NADP(+)-specific ICDH</fullName>
    </alternativeName>
    <alternativeName>
        <fullName evidence="13">Oxalosuccinate decarboxylase</fullName>
    </alternativeName>
</protein>
<sequence>MTVTIPLFRCFLLFFHVVVVFHLVSATELTFELADDDIQCFFEEIEKGEKFSLDYQVITGGNYDVDCSIVDPGAKVLYEESKKQYDHFSHTAEKTGVYKVCFSNEFSTFSHKTVYFDLQTREEPALIPEMHNRVSALTQMESSSVLIHEILKTISESQTHYRLREAIDRIRAEEIHEHVMYWSVGETLILFVVSISQFHIPREASAKDADKRIKVSNPVVEMDGDEMTRIIWEFIKEKLILSNVAVDLKYYDLGLPYRDQTNDQVTIDSALATQKYHVAVKCATITPDEARVEEFKLKKMWKSPNGTIRNILGGTVFREPIICKNIPRLVPGWTKAITIGRHAFGDQYKATDFVVDKPGKFNMVFTPNDGSKAQEWEVFDFPGGGCGMGMYNTDESITGFAHSCFQYAIQKKWPLYMSTKNTILKAYDGRFKDIFQDIFEKHYKPQFDELKIWYEHRLIDDMVAQVLKSSGAFVWACKNYDGDVQSDILAQGFGSLGLMTSVLVCPDGKTIEAEAAHGTVTRHFREHQKGNPTSTNPIASIFAWTRGLEHRGKLDGNSDLIRFSQLLEKVCVETVESGVMTKDLAGCIHGLSKCKLNEHYVNTTDFLDAIKNNLDKTLGKK</sequence>
<feature type="non-terminal residue" evidence="16">
    <location>
        <position position="1"/>
    </location>
</feature>
<evidence type="ECO:0000256" key="13">
    <source>
        <dbReference type="ARBA" id="ARBA00031098"/>
    </source>
</evidence>
<keyword evidence="14" id="KW-0732">Signal</keyword>
<evidence type="ECO:0000256" key="1">
    <source>
        <dbReference type="ARBA" id="ARBA00001936"/>
    </source>
</evidence>
<keyword evidence="5" id="KW-0329">Glyoxylate bypass</keyword>
<evidence type="ECO:0000256" key="3">
    <source>
        <dbReference type="ARBA" id="ARBA00007769"/>
    </source>
</evidence>
<feature type="chain" id="PRO_5045245040" description="isocitrate dehydrogenase (NADP(+))" evidence="14">
    <location>
        <begin position="27"/>
        <end position="621"/>
    </location>
</feature>
<gene>
    <name evidence="16" type="primary">Idh2_0</name>
    <name evidence="16" type="ORF">GTO93_0010871</name>
</gene>
<evidence type="ECO:0000256" key="4">
    <source>
        <dbReference type="ARBA" id="ARBA00013013"/>
    </source>
</evidence>